<dbReference type="Proteomes" id="UP000008144">
    <property type="component" value="Chromosome 4"/>
</dbReference>
<reference evidence="6" key="3">
    <citation type="submission" date="2025-08" db="UniProtKB">
        <authorList>
            <consortium name="Ensembl"/>
        </authorList>
    </citation>
    <scope>IDENTIFICATION</scope>
</reference>
<dbReference type="STRING" id="7719.ENSCINP00000010243"/>
<feature type="region of interest" description="Disordered" evidence="4">
    <location>
        <begin position="261"/>
        <end position="307"/>
    </location>
</feature>
<feature type="compositionally biased region" description="Acidic residues" evidence="4">
    <location>
        <begin position="75"/>
        <end position="88"/>
    </location>
</feature>
<evidence type="ECO:0000313" key="6">
    <source>
        <dbReference type="Ensembl" id="ENSCINP00000010243.3"/>
    </source>
</evidence>
<sequence length="577" mass="66883">IPSPSMIHAARKQREMLRKFGSEFIPVDDTQTYKENKSRLVREDDYDNSSDDEIIEMKGIKSNKSIQSNKYVPNESEESEDGENNEANVDEEVNRWEEEMIKKGSQQIPGQPEQMYLYQAAAPQPAPYDSYGFEAKSNLTFEIIKKRLSEHLVSAKEVHRSHKAEMDSIVFDTKENTEMSKQLTDNSKVSDEYRFYQEMKDYVKNLVACLREKVPDINNMEKAASVMWKTRSENLIGRRIQDVRDESSKFMSGKAALEKGNHLQDAELTQRVREREARRTRRRADRQIKKKDAEHHDGCSSDDEVTSMEEAKISAEISRLQKESSELFDDVVDEFCEIKCILKHFETWRTDHSDSYNDAYIALCIPKLLVPFIRFETLLWNPLNGDSAPLEQAEWFKTLSWYGMHCIDDVGDHANMDDTKVLANLYEKVILQKLVQLIKEVWDPLSTFQTVNLVSFMNNLSGYPFMASDNRHCQQLVQAICTRFQNSLNNDVYIPLLPSSVKTEAAPFLERQTWSSIKLFKNVLLLHEFLSFEAITELAFDSLLNRYIILALQTCPLSKSCLLKCKEIVSSIPRDWF</sequence>
<protein>
    <recommendedName>
        <fullName evidence="5">GCF C-terminal domain-containing protein</fullName>
    </recommendedName>
</protein>
<dbReference type="Pfam" id="PF07842">
    <property type="entry name" value="GCFC"/>
    <property type="match status" value="1"/>
</dbReference>
<evidence type="ECO:0000256" key="3">
    <source>
        <dbReference type="ARBA" id="ARBA00023242"/>
    </source>
</evidence>
<feature type="compositionally biased region" description="Polar residues" evidence="4">
    <location>
        <begin position="62"/>
        <end position="71"/>
    </location>
</feature>
<dbReference type="OMA" id="FELKVEF"/>
<keyword evidence="7" id="KW-1185">Reference proteome</keyword>
<dbReference type="PANTHER" id="PTHR12214:SF0">
    <property type="entry name" value="LD29489P"/>
    <property type="match status" value="1"/>
</dbReference>
<dbReference type="AlphaFoldDB" id="F6X8P5"/>
<comment type="similarity">
    <text evidence="2">Belongs to the GCF family.</text>
</comment>
<organism evidence="6 7">
    <name type="scientific">Ciona intestinalis</name>
    <name type="common">Transparent sea squirt</name>
    <name type="synonym">Ascidia intestinalis</name>
    <dbReference type="NCBI Taxonomy" id="7719"/>
    <lineage>
        <taxon>Eukaryota</taxon>
        <taxon>Metazoa</taxon>
        <taxon>Chordata</taxon>
        <taxon>Tunicata</taxon>
        <taxon>Ascidiacea</taxon>
        <taxon>Phlebobranchia</taxon>
        <taxon>Cionidae</taxon>
        <taxon>Ciona</taxon>
    </lineage>
</organism>
<dbReference type="Ensembl" id="ENSCINT00000010243.3">
    <property type="protein sequence ID" value="ENSCINP00000010243.3"/>
    <property type="gene ID" value="ENSCING00000004978.3"/>
</dbReference>
<feature type="compositionally biased region" description="Basic and acidic residues" evidence="4">
    <location>
        <begin position="261"/>
        <end position="277"/>
    </location>
</feature>
<evidence type="ECO:0000259" key="5">
    <source>
        <dbReference type="Pfam" id="PF07842"/>
    </source>
</evidence>
<reference evidence="6" key="4">
    <citation type="submission" date="2025-09" db="UniProtKB">
        <authorList>
            <consortium name="Ensembl"/>
        </authorList>
    </citation>
    <scope>IDENTIFICATION</scope>
</reference>
<evidence type="ECO:0000313" key="7">
    <source>
        <dbReference type="Proteomes" id="UP000008144"/>
    </source>
</evidence>
<feature type="compositionally biased region" description="Acidic residues" evidence="4">
    <location>
        <begin position="44"/>
        <end position="54"/>
    </location>
</feature>
<comment type="subcellular location">
    <subcellularLocation>
        <location evidence="1">Nucleus</location>
    </subcellularLocation>
</comment>
<feature type="domain" description="GCF C-terminal" evidence="5">
    <location>
        <begin position="339"/>
        <end position="547"/>
    </location>
</feature>
<feature type="compositionally biased region" description="Basic and acidic residues" evidence="4">
    <location>
        <begin position="285"/>
        <end position="299"/>
    </location>
</feature>
<reference evidence="6" key="2">
    <citation type="journal article" date="2008" name="Genome Biol.">
        <title>Improved genome assembly and evidence-based global gene model set for the chordate Ciona intestinalis: new insight into intron and operon populations.</title>
        <authorList>
            <person name="Satou Y."/>
            <person name="Mineta K."/>
            <person name="Ogasawara M."/>
            <person name="Sasakura Y."/>
            <person name="Shoguchi E."/>
            <person name="Ueno K."/>
            <person name="Yamada L."/>
            <person name="Matsumoto J."/>
            <person name="Wasserscheid J."/>
            <person name="Dewar K."/>
            <person name="Wiley G.B."/>
            <person name="Macmil S.L."/>
            <person name="Roe B.A."/>
            <person name="Zeller R.W."/>
            <person name="Hastings K.E."/>
            <person name="Lemaire P."/>
            <person name="Lindquist E."/>
            <person name="Endo T."/>
            <person name="Hotta K."/>
            <person name="Inaba K."/>
        </authorList>
    </citation>
    <scope>NUCLEOTIDE SEQUENCE [LARGE SCALE GENOMIC DNA]</scope>
    <source>
        <strain evidence="6">wild type</strain>
    </source>
</reference>
<dbReference type="GO" id="GO:0003677">
    <property type="term" value="F:DNA binding"/>
    <property type="evidence" value="ECO:0007669"/>
    <property type="project" value="InterPro"/>
</dbReference>
<proteinExistence type="inferred from homology"/>
<evidence type="ECO:0000256" key="2">
    <source>
        <dbReference type="ARBA" id="ARBA00010801"/>
    </source>
</evidence>
<dbReference type="EMBL" id="EAAA01001985">
    <property type="status" value="NOT_ANNOTATED_CDS"/>
    <property type="molecule type" value="Genomic_DNA"/>
</dbReference>
<dbReference type="HOGENOM" id="CLU_010846_3_0_1"/>
<dbReference type="FunCoup" id="F6X8P5">
    <property type="interactions" value="718"/>
</dbReference>
<dbReference type="GeneTree" id="ENSGT00390000000455"/>
<accession>F6X8P5</accession>
<dbReference type="GO" id="GO:0005634">
    <property type="term" value="C:nucleus"/>
    <property type="evidence" value="ECO:0000318"/>
    <property type="project" value="GO_Central"/>
</dbReference>
<dbReference type="InterPro" id="IPR012890">
    <property type="entry name" value="GCFC2-like"/>
</dbReference>
<evidence type="ECO:0000256" key="1">
    <source>
        <dbReference type="ARBA" id="ARBA00004123"/>
    </source>
</evidence>
<evidence type="ECO:0000256" key="4">
    <source>
        <dbReference type="SAM" id="MobiDB-lite"/>
    </source>
</evidence>
<keyword evidence="3" id="KW-0539">Nucleus</keyword>
<dbReference type="InParanoid" id="F6X8P5"/>
<dbReference type="PANTHER" id="PTHR12214">
    <property type="entry name" value="GC-RICH SEQUENCE DNA-BINDING FACTOR"/>
    <property type="match status" value="1"/>
</dbReference>
<dbReference type="InterPro" id="IPR022783">
    <property type="entry name" value="GCFC_dom"/>
</dbReference>
<name>F6X8P5_CIOIN</name>
<reference evidence="7" key="1">
    <citation type="journal article" date="2002" name="Science">
        <title>The draft genome of Ciona intestinalis: insights into chordate and vertebrate origins.</title>
        <authorList>
            <person name="Dehal P."/>
            <person name="Satou Y."/>
            <person name="Campbell R.K."/>
            <person name="Chapman J."/>
            <person name="Degnan B."/>
            <person name="De Tomaso A."/>
            <person name="Davidson B."/>
            <person name="Di Gregorio A."/>
            <person name="Gelpke M."/>
            <person name="Goodstein D.M."/>
            <person name="Harafuji N."/>
            <person name="Hastings K.E."/>
            <person name="Ho I."/>
            <person name="Hotta K."/>
            <person name="Huang W."/>
            <person name="Kawashima T."/>
            <person name="Lemaire P."/>
            <person name="Martinez D."/>
            <person name="Meinertzhagen I.A."/>
            <person name="Necula S."/>
            <person name="Nonaka M."/>
            <person name="Putnam N."/>
            <person name="Rash S."/>
            <person name="Saiga H."/>
            <person name="Satake M."/>
            <person name="Terry A."/>
            <person name="Yamada L."/>
            <person name="Wang H.G."/>
            <person name="Awazu S."/>
            <person name="Azumi K."/>
            <person name="Boore J."/>
            <person name="Branno M."/>
            <person name="Chin-Bow S."/>
            <person name="DeSantis R."/>
            <person name="Doyle S."/>
            <person name="Francino P."/>
            <person name="Keys D.N."/>
            <person name="Haga S."/>
            <person name="Hayashi H."/>
            <person name="Hino K."/>
            <person name="Imai K.S."/>
            <person name="Inaba K."/>
            <person name="Kano S."/>
            <person name="Kobayashi K."/>
            <person name="Kobayashi M."/>
            <person name="Lee B.I."/>
            <person name="Makabe K.W."/>
            <person name="Manohar C."/>
            <person name="Matassi G."/>
            <person name="Medina M."/>
            <person name="Mochizuki Y."/>
            <person name="Mount S."/>
            <person name="Morishita T."/>
            <person name="Miura S."/>
            <person name="Nakayama A."/>
            <person name="Nishizaka S."/>
            <person name="Nomoto H."/>
            <person name="Ohta F."/>
            <person name="Oishi K."/>
            <person name="Rigoutsos I."/>
            <person name="Sano M."/>
            <person name="Sasaki A."/>
            <person name="Sasakura Y."/>
            <person name="Shoguchi E."/>
            <person name="Shin-i T."/>
            <person name="Spagnuolo A."/>
            <person name="Stainier D."/>
            <person name="Suzuki M.M."/>
            <person name="Tassy O."/>
            <person name="Takatori N."/>
            <person name="Tokuoka M."/>
            <person name="Yagi K."/>
            <person name="Yoshizaki F."/>
            <person name="Wada S."/>
            <person name="Zhang C."/>
            <person name="Hyatt P.D."/>
            <person name="Larimer F."/>
            <person name="Detter C."/>
            <person name="Doggett N."/>
            <person name="Glavina T."/>
            <person name="Hawkins T."/>
            <person name="Richardson P."/>
            <person name="Lucas S."/>
            <person name="Kohara Y."/>
            <person name="Levine M."/>
            <person name="Satoh N."/>
            <person name="Rokhsar D.S."/>
        </authorList>
    </citation>
    <scope>NUCLEOTIDE SEQUENCE [LARGE SCALE GENOMIC DNA]</scope>
</reference>
<feature type="region of interest" description="Disordered" evidence="4">
    <location>
        <begin position="36"/>
        <end position="88"/>
    </location>
</feature>
<dbReference type="GO" id="GO:0000398">
    <property type="term" value="P:mRNA splicing, via spliceosome"/>
    <property type="evidence" value="ECO:0007669"/>
    <property type="project" value="InterPro"/>
</dbReference>